<evidence type="ECO:0000313" key="1">
    <source>
        <dbReference type="EMBL" id="UYP48789.1"/>
    </source>
</evidence>
<evidence type="ECO:0000313" key="2">
    <source>
        <dbReference type="Proteomes" id="UP001208689"/>
    </source>
</evidence>
<proteinExistence type="predicted"/>
<reference evidence="1" key="1">
    <citation type="submission" date="2022-09" db="EMBL/GenBank/DDBJ databases">
        <title>Actin cytoskeleton and complex cell architecture in an #Asgard archaeon.</title>
        <authorList>
            <person name="Ponce Toledo R.I."/>
            <person name="Schleper C."/>
            <person name="Rodrigues Oliveira T."/>
            <person name="Wollweber F."/>
            <person name="Xu J."/>
            <person name="Rittmann S."/>
            <person name="Klingl A."/>
            <person name="Pilhofer M."/>
        </authorList>
    </citation>
    <scope>NUCLEOTIDE SEQUENCE</scope>
    <source>
        <strain evidence="1">B-35</strain>
    </source>
</reference>
<protein>
    <submittedName>
        <fullName evidence="1">Uncharacterized protein</fullName>
    </submittedName>
</protein>
<organism evidence="1 2">
    <name type="scientific">Candidatus Lokiarchaeum ossiferum</name>
    <dbReference type="NCBI Taxonomy" id="2951803"/>
    <lineage>
        <taxon>Archaea</taxon>
        <taxon>Promethearchaeati</taxon>
        <taxon>Promethearchaeota</taxon>
        <taxon>Promethearchaeia</taxon>
        <taxon>Promethearchaeales</taxon>
        <taxon>Promethearchaeaceae</taxon>
        <taxon>Candidatus Lokiarchaeum</taxon>
    </lineage>
</organism>
<dbReference type="Proteomes" id="UP001208689">
    <property type="component" value="Chromosome"/>
</dbReference>
<gene>
    <name evidence="1" type="ORF">NEF87_005074</name>
</gene>
<sequence length="74" mass="8498">MIKISPDARIVKAIYLGYDVVAHKVLFQIPPDETIFRAQYNPSLWVSQDLKLHDELLIQTLDGSLDEVFSLQKI</sequence>
<accession>A0ABY6HZ41</accession>
<dbReference type="EMBL" id="CP104013">
    <property type="protein sequence ID" value="UYP48789.1"/>
    <property type="molecule type" value="Genomic_DNA"/>
</dbReference>
<keyword evidence="2" id="KW-1185">Reference proteome</keyword>
<name>A0ABY6HZ41_9ARCH</name>